<sequence length="544" mass="61669">MTSYPLEVISNSKSGNTFHTTVTTSLKPKEKVCGELLLEKSDRNDNITIEKSDRRFLHIQLANVAQEYLIQSDYNFTIPTIAVQCFCDCPGGSDYCTKNFEDNSECETSKKRLPSVSCFRQYSYGHASKSCFIGHDLAGLCCAVAMYRDTTSVVYRALYLDSPRTHYTYVIELLDGTGKVLIKKPLNLTSTVAGTLDVKDEEDALNVSLTSKNFHLEDTLSRNWCLQYETNLNKLGWFKVDNKQNRKVHDNTARAALTVVVENCGDDIIRDNWDFNAVAWRKKGEIAELNDIEKGVLLQNLYGAMVENVYFSKNDRYVTIVPKNTISVPITLNLDFSAKLLVYFDESVFEKFTGIISVDEFSNRLLYLKIEMAMGSINVVIGDRTSCAVEQITIVTNSLKPAQWQQSIRINSCFVGMQTVCLETSPTTKIRHCKKIAYQEKYFSGPNARKPPSKSEVETLDNMKSNSLLDKIKKWIKSLKDDFMESVVAPVICSVVILICLGIAICYWRKMLCCLCCKLKRSFGQKNTTKQMQMEQSNLNLLPR</sequence>
<evidence type="ECO:0000313" key="2">
    <source>
        <dbReference type="EnsemblMetazoa" id="SMAR004068-PA"/>
    </source>
</evidence>
<dbReference type="Gene3D" id="2.60.40.3980">
    <property type="entry name" value="Cell-cell fusogen EFF/AFF, domain 3"/>
    <property type="match status" value="1"/>
</dbReference>
<keyword evidence="1" id="KW-0472">Membrane</keyword>
<evidence type="ECO:0000313" key="3">
    <source>
        <dbReference type="Proteomes" id="UP000014500"/>
    </source>
</evidence>
<feature type="transmembrane region" description="Helical" evidence="1">
    <location>
        <begin position="487"/>
        <end position="508"/>
    </location>
</feature>
<dbReference type="GO" id="GO:0044291">
    <property type="term" value="C:cell-cell contact zone"/>
    <property type="evidence" value="ECO:0007669"/>
    <property type="project" value="TreeGrafter"/>
</dbReference>
<dbReference type="GO" id="GO:0000768">
    <property type="term" value="P:syncytium formation by plasma membrane fusion"/>
    <property type="evidence" value="ECO:0007669"/>
    <property type="project" value="TreeGrafter"/>
</dbReference>
<evidence type="ECO:0008006" key="4">
    <source>
        <dbReference type="Google" id="ProtNLM"/>
    </source>
</evidence>
<dbReference type="PhylomeDB" id="T1ISJ2"/>
<reference evidence="2" key="2">
    <citation type="submission" date="2015-02" db="UniProtKB">
        <authorList>
            <consortium name="EnsemblMetazoa"/>
        </authorList>
    </citation>
    <scope>IDENTIFICATION</scope>
</reference>
<dbReference type="EnsemblMetazoa" id="SMAR004068-RA">
    <property type="protein sequence ID" value="SMAR004068-PA"/>
    <property type="gene ID" value="SMAR004068"/>
</dbReference>
<accession>T1ISJ2</accession>
<dbReference type="eggNOG" id="ENOG502RRTU">
    <property type="taxonomic scope" value="Eukaryota"/>
</dbReference>
<evidence type="ECO:0000256" key="1">
    <source>
        <dbReference type="SAM" id="Phobius"/>
    </source>
</evidence>
<dbReference type="HOGENOM" id="CLU_500908_0_0_1"/>
<dbReference type="OMA" id="WQLKEGM"/>
<dbReference type="InterPro" id="IPR029213">
    <property type="entry name" value="Fusogen_EFF/AFF"/>
</dbReference>
<protein>
    <recommendedName>
        <fullName evidence="4">Phlebovirus glycoprotein G2 fusion domain-containing protein</fullName>
    </recommendedName>
</protein>
<keyword evidence="3" id="KW-1185">Reference proteome</keyword>
<keyword evidence="1" id="KW-1133">Transmembrane helix</keyword>
<reference evidence="3" key="1">
    <citation type="submission" date="2011-05" db="EMBL/GenBank/DDBJ databases">
        <authorList>
            <person name="Richards S.R."/>
            <person name="Qu J."/>
            <person name="Jiang H."/>
            <person name="Jhangiani S.N."/>
            <person name="Agravi P."/>
            <person name="Goodspeed R."/>
            <person name="Gross S."/>
            <person name="Mandapat C."/>
            <person name="Jackson L."/>
            <person name="Mathew T."/>
            <person name="Pu L."/>
            <person name="Thornton R."/>
            <person name="Saada N."/>
            <person name="Wilczek-Boney K.B."/>
            <person name="Lee S."/>
            <person name="Kovar C."/>
            <person name="Wu Y."/>
            <person name="Scherer S.E."/>
            <person name="Worley K.C."/>
            <person name="Muzny D.M."/>
            <person name="Gibbs R."/>
        </authorList>
    </citation>
    <scope>NUCLEOTIDE SEQUENCE</scope>
    <source>
        <strain evidence="3">Brora</strain>
    </source>
</reference>
<keyword evidence="1" id="KW-0812">Transmembrane</keyword>
<dbReference type="Proteomes" id="UP000014500">
    <property type="component" value="Unassembled WGS sequence"/>
</dbReference>
<dbReference type="PANTHER" id="PTHR37415:SF1">
    <property type="entry name" value="CELL FUSION PROTEIN AFF-1"/>
    <property type="match status" value="1"/>
</dbReference>
<dbReference type="EMBL" id="JH431433">
    <property type="status" value="NOT_ANNOTATED_CDS"/>
    <property type="molecule type" value="Genomic_DNA"/>
</dbReference>
<proteinExistence type="predicted"/>
<dbReference type="AlphaFoldDB" id="T1ISJ2"/>
<dbReference type="PANTHER" id="PTHR37415">
    <property type="entry name" value="EFF-1A"/>
    <property type="match status" value="1"/>
</dbReference>
<dbReference type="InterPro" id="IPR043076">
    <property type="entry name" value="Fusogen_EFF/AFF_dom3"/>
</dbReference>
<name>T1ISJ2_STRMM</name>
<organism evidence="2 3">
    <name type="scientific">Strigamia maritima</name>
    <name type="common">European centipede</name>
    <name type="synonym">Geophilus maritimus</name>
    <dbReference type="NCBI Taxonomy" id="126957"/>
    <lineage>
        <taxon>Eukaryota</taxon>
        <taxon>Metazoa</taxon>
        <taxon>Ecdysozoa</taxon>
        <taxon>Arthropoda</taxon>
        <taxon>Myriapoda</taxon>
        <taxon>Chilopoda</taxon>
        <taxon>Pleurostigmophora</taxon>
        <taxon>Geophilomorpha</taxon>
        <taxon>Linotaeniidae</taxon>
        <taxon>Strigamia</taxon>
    </lineage>
</organism>
<dbReference type="Pfam" id="PF14884">
    <property type="entry name" value="EFF-AFF"/>
    <property type="match status" value="2"/>
</dbReference>